<sequence length="814" mass="91538">MLRWSAQHTSENSVLFSLFCVWLAVFSKLVCGSQEYEKYKKLVLAGDEPSAISEHEFPKEHIATRPNYMGPGEWARPPPDLAAKIGFVPMKIYAQVRHTNSVKHLPRSEAIRTAATAEEIANAPHLREVISTKKLGEVYTEEGYEDSAYDHADFEKKKEHEEGYEHAEKKVPRTRNGRHRQRGDDSQYQGSDVEEVRVTGKTPSRPKMKLNGVRRENHMITVEDKMKRVYPSSVHTSYSYTVRQPRPLFSSQGLPVNILRTQSRGRGKQYFTELDAAGTSPLLIQRDLSSSETGGGESNRNYKEAEFNVTVPATVLTPPKPSLDDLYEVNYKNNILLPFSSELHNLGEISPRDNEIAMLHPELTKGTANNFEKILLPQFFTTNVYGLYLGIKKNNDVKGSFLKPEHLNSKESKDPAMVSLLEQSEKGENDTDIHSHEQYVSGLTMLHFGENSTTTETTAEPESGNSSLLTNVEPVEILTITSEPTTDSERLRVIRVKSRTSSPKTATHVRDKSQRVRSRSAANRGRVIKPRRKLGTKNSDTVAVASRRSRSTTVSPSFHRDLDVGMSEKKFLFAFEKIFQEPMESVKSISKDSGSLINPVLVITEDVTNTRSARGASVAKLGNQKFPRENKGGNGKTHEESTGNRKHEDITTDEQGQSKSSHAIPRIAAHIEYNSEKYPFYSKLPSNAISVNSPIRYAIDPRTIPKKTETGMEFYESRENVYCPEVSPKLDVISKRKSPGEWNKSPRPKLPRLSGLGDKIDCLRAKYFGSNPLDNPFFSESTNIEPKQGSENMESISKFIEKIKSLKNGRTTDK</sequence>
<feature type="compositionally biased region" description="Basic and acidic residues" evidence="1">
    <location>
        <begin position="626"/>
        <end position="650"/>
    </location>
</feature>
<dbReference type="EMBL" id="JARBHB010000006">
    <property type="protein sequence ID" value="KAJ8881463.1"/>
    <property type="molecule type" value="Genomic_DNA"/>
</dbReference>
<name>A0ABQ9HB00_9NEOP</name>
<feature type="compositionally biased region" description="Basic residues" evidence="1">
    <location>
        <begin position="172"/>
        <end position="181"/>
    </location>
</feature>
<feature type="region of interest" description="Disordered" evidence="1">
    <location>
        <begin position="498"/>
        <end position="523"/>
    </location>
</feature>
<feature type="signal peptide" evidence="2">
    <location>
        <begin position="1"/>
        <end position="32"/>
    </location>
</feature>
<evidence type="ECO:0000313" key="4">
    <source>
        <dbReference type="Proteomes" id="UP001159363"/>
    </source>
</evidence>
<gene>
    <name evidence="3" type="ORF">PR048_017944</name>
</gene>
<feature type="compositionally biased region" description="Basic and acidic residues" evidence="1">
    <location>
        <begin position="156"/>
        <end position="171"/>
    </location>
</feature>
<evidence type="ECO:0000256" key="1">
    <source>
        <dbReference type="SAM" id="MobiDB-lite"/>
    </source>
</evidence>
<keyword evidence="2" id="KW-0732">Signal</keyword>
<proteinExistence type="predicted"/>
<feature type="region of interest" description="Disordered" evidence="1">
    <location>
        <begin position="624"/>
        <end position="662"/>
    </location>
</feature>
<accession>A0ABQ9HB00</accession>
<reference evidence="3 4" key="1">
    <citation type="submission" date="2023-02" db="EMBL/GenBank/DDBJ databases">
        <title>LHISI_Scaffold_Assembly.</title>
        <authorList>
            <person name="Stuart O.P."/>
            <person name="Cleave R."/>
            <person name="Magrath M.J.L."/>
            <person name="Mikheyev A.S."/>
        </authorList>
    </citation>
    <scope>NUCLEOTIDE SEQUENCE [LARGE SCALE GENOMIC DNA]</scope>
    <source>
        <strain evidence="3">Daus_M_001</strain>
        <tissue evidence="3">Leg muscle</tissue>
    </source>
</reference>
<protein>
    <submittedName>
        <fullName evidence="3">Uncharacterized protein</fullName>
    </submittedName>
</protein>
<evidence type="ECO:0000256" key="2">
    <source>
        <dbReference type="SAM" id="SignalP"/>
    </source>
</evidence>
<organism evidence="3 4">
    <name type="scientific">Dryococelus australis</name>
    <dbReference type="NCBI Taxonomy" id="614101"/>
    <lineage>
        <taxon>Eukaryota</taxon>
        <taxon>Metazoa</taxon>
        <taxon>Ecdysozoa</taxon>
        <taxon>Arthropoda</taxon>
        <taxon>Hexapoda</taxon>
        <taxon>Insecta</taxon>
        <taxon>Pterygota</taxon>
        <taxon>Neoptera</taxon>
        <taxon>Polyneoptera</taxon>
        <taxon>Phasmatodea</taxon>
        <taxon>Verophasmatodea</taxon>
        <taxon>Anareolatae</taxon>
        <taxon>Phasmatidae</taxon>
        <taxon>Eurycanthinae</taxon>
        <taxon>Dryococelus</taxon>
    </lineage>
</organism>
<keyword evidence="4" id="KW-1185">Reference proteome</keyword>
<feature type="chain" id="PRO_5045278658" evidence="2">
    <location>
        <begin position="33"/>
        <end position="814"/>
    </location>
</feature>
<dbReference type="Proteomes" id="UP001159363">
    <property type="component" value="Chromosome 5"/>
</dbReference>
<evidence type="ECO:0000313" key="3">
    <source>
        <dbReference type="EMBL" id="KAJ8881463.1"/>
    </source>
</evidence>
<comment type="caution">
    <text evidence="3">The sequence shown here is derived from an EMBL/GenBank/DDBJ whole genome shotgun (WGS) entry which is preliminary data.</text>
</comment>
<feature type="region of interest" description="Disordered" evidence="1">
    <location>
        <begin position="156"/>
        <end position="209"/>
    </location>
</feature>